<reference evidence="5" key="1">
    <citation type="journal article" date="2014" name="Int. J. Syst. Evol. Microbiol.">
        <title>Complete genome sequence of Corynebacterium casei LMG S-19264T (=DSM 44701T), isolated from a smear-ripened cheese.</title>
        <authorList>
            <consortium name="US DOE Joint Genome Institute (JGI-PGF)"/>
            <person name="Walter F."/>
            <person name="Albersmeier A."/>
            <person name="Kalinowski J."/>
            <person name="Ruckert C."/>
        </authorList>
    </citation>
    <scope>NUCLEOTIDE SEQUENCE</scope>
    <source>
        <strain evidence="5">CGMCC 1.10998</strain>
    </source>
</reference>
<dbReference type="GO" id="GO:0003677">
    <property type="term" value="F:DNA binding"/>
    <property type="evidence" value="ECO:0007669"/>
    <property type="project" value="UniProtKB-KW"/>
</dbReference>
<dbReference type="InterPro" id="IPR008920">
    <property type="entry name" value="TF_FadR/GntR_C"/>
</dbReference>
<dbReference type="InterPro" id="IPR036390">
    <property type="entry name" value="WH_DNA-bd_sf"/>
</dbReference>
<dbReference type="InterPro" id="IPR036388">
    <property type="entry name" value="WH-like_DNA-bd_sf"/>
</dbReference>
<evidence type="ECO:0000313" key="6">
    <source>
        <dbReference type="Proteomes" id="UP000637423"/>
    </source>
</evidence>
<dbReference type="PANTHER" id="PTHR43537">
    <property type="entry name" value="TRANSCRIPTIONAL REGULATOR, GNTR FAMILY"/>
    <property type="match status" value="1"/>
</dbReference>
<protein>
    <submittedName>
        <fullName evidence="5">Transcriptional regulator</fullName>
    </submittedName>
</protein>
<dbReference type="Gene3D" id="1.10.10.10">
    <property type="entry name" value="Winged helix-like DNA-binding domain superfamily/Winged helix DNA-binding domain"/>
    <property type="match status" value="1"/>
</dbReference>
<evidence type="ECO:0000256" key="1">
    <source>
        <dbReference type="ARBA" id="ARBA00023015"/>
    </source>
</evidence>
<accession>A0A916UE65</accession>
<dbReference type="InterPro" id="IPR011711">
    <property type="entry name" value="GntR_C"/>
</dbReference>
<dbReference type="SUPFAM" id="SSF48008">
    <property type="entry name" value="GntR ligand-binding domain-like"/>
    <property type="match status" value="1"/>
</dbReference>
<dbReference type="SMART" id="SM00895">
    <property type="entry name" value="FCD"/>
    <property type="match status" value="1"/>
</dbReference>
<evidence type="ECO:0000259" key="4">
    <source>
        <dbReference type="PROSITE" id="PS50949"/>
    </source>
</evidence>
<dbReference type="PRINTS" id="PR00035">
    <property type="entry name" value="HTHGNTR"/>
</dbReference>
<keyword evidence="2" id="KW-0238">DNA-binding</keyword>
<evidence type="ECO:0000256" key="2">
    <source>
        <dbReference type="ARBA" id="ARBA00023125"/>
    </source>
</evidence>
<dbReference type="SUPFAM" id="SSF46785">
    <property type="entry name" value="Winged helix' DNA-binding domain"/>
    <property type="match status" value="1"/>
</dbReference>
<gene>
    <name evidence="5" type="ORF">GCM10011396_15160</name>
</gene>
<proteinExistence type="predicted"/>
<feature type="domain" description="HTH gntR-type" evidence="4">
    <location>
        <begin position="16"/>
        <end position="84"/>
    </location>
</feature>
<keyword evidence="1" id="KW-0805">Transcription regulation</keyword>
<dbReference type="EMBL" id="BMED01000001">
    <property type="protein sequence ID" value="GGC69112.1"/>
    <property type="molecule type" value="Genomic_DNA"/>
</dbReference>
<dbReference type="PROSITE" id="PS50949">
    <property type="entry name" value="HTH_GNTR"/>
    <property type="match status" value="1"/>
</dbReference>
<organism evidence="5 6">
    <name type="scientific">Undibacterium terreum</name>
    <dbReference type="NCBI Taxonomy" id="1224302"/>
    <lineage>
        <taxon>Bacteria</taxon>
        <taxon>Pseudomonadati</taxon>
        <taxon>Pseudomonadota</taxon>
        <taxon>Betaproteobacteria</taxon>
        <taxon>Burkholderiales</taxon>
        <taxon>Oxalobacteraceae</taxon>
        <taxon>Undibacterium</taxon>
    </lineage>
</organism>
<dbReference type="CDD" id="cd07377">
    <property type="entry name" value="WHTH_GntR"/>
    <property type="match status" value="1"/>
</dbReference>
<dbReference type="GO" id="GO:0003700">
    <property type="term" value="F:DNA-binding transcription factor activity"/>
    <property type="evidence" value="ECO:0007669"/>
    <property type="project" value="InterPro"/>
</dbReference>
<keyword evidence="6" id="KW-1185">Reference proteome</keyword>
<dbReference type="SMART" id="SM00345">
    <property type="entry name" value="HTH_GNTR"/>
    <property type="match status" value="1"/>
</dbReference>
<dbReference type="Gene3D" id="1.20.120.530">
    <property type="entry name" value="GntR ligand-binding domain-like"/>
    <property type="match status" value="1"/>
</dbReference>
<comment type="caution">
    <text evidence="5">The sequence shown here is derived from an EMBL/GenBank/DDBJ whole genome shotgun (WGS) entry which is preliminary data.</text>
</comment>
<dbReference type="Pfam" id="PF07729">
    <property type="entry name" value="FCD"/>
    <property type="match status" value="1"/>
</dbReference>
<sequence length="253" mass="27822">MSKNPSIATEANVSETRLYRVVADRIQALIKDQKIEAGSRLPSERDLAANLNVSRASVREALIALELTGIIEVRGGSGIYVSEKGEAASGMNEVGSGPFEVLSARRLIESEVAAMAARMATDSAIDAILKAMQDMERFYDDIAANHRADRAFHVAIARATGNTALVEVLENLWNQRGRLWSKMEEHFQTEELRQATLTDHRRILEAIVARDPAAARKAMRAHLERVTREFSRGWGVKDSLARLPAGSAGKNET</sequence>
<dbReference type="RefSeq" id="WP_188565304.1">
    <property type="nucleotide sequence ID" value="NZ_BMED01000001.1"/>
</dbReference>
<name>A0A916UE65_9BURK</name>
<evidence type="ECO:0000313" key="5">
    <source>
        <dbReference type="EMBL" id="GGC69112.1"/>
    </source>
</evidence>
<keyword evidence="3" id="KW-0804">Transcription</keyword>
<evidence type="ECO:0000256" key="3">
    <source>
        <dbReference type="ARBA" id="ARBA00023163"/>
    </source>
</evidence>
<dbReference type="AlphaFoldDB" id="A0A916UE65"/>
<reference evidence="5" key="2">
    <citation type="submission" date="2020-09" db="EMBL/GenBank/DDBJ databases">
        <authorList>
            <person name="Sun Q."/>
            <person name="Zhou Y."/>
        </authorList>
    </citation>
    <scope>NUCLEOTIDE SEQUENCE</scope>
    <source>
        <strain evidence="5">CGMCC 1.10998</strain>
    </source>
</reference>
<dbReference type="InterPro" id="IPR000524">
    <property type="entry name" value="Tscrpt_reg_HTH_GntR"/>
</dbReference>
<dbReference type="Proteomes" id="UP000637423">
    <property type="component" value="Unassembled WGS sequence"/>
</dbReference>
<dbReference type="Pfam" id="PF00392">
    <property type="entry name" value="GntR"/>
    <property type="match status" value="1"/>
</dbReference>
<dbReference type="PANTHER" id="PTHR43537:SF5">
    <property type="entry name" value="UXU OPERON TRANSCRIPTIONAL REGULATOR"/>
    <property type="match status" value="1"/>
</dbReference>